<comment type="caution">
    <text evidence="1">The sequence shown here is derived from an EMBL/GenBank/DDBJ whole genome shotgun (WGS) entry which is preliminary data.</text>
</comment>
<dbReference type="RefSeq" id="WP_369461168.1">
    <property type="nucleotide sequence ID" value="NZ_JBGBDC010000011.1"/>
</dbReference>
<protein>
    <submittedName>
        <fullName evidence="1">Uncharacterized protein</fullName>
    </submittedName>
</protein>
<accession>A0ABV4B813</accession>
<dbReference type="Proteomes" id="UP001562178">
    <property type="component" value="Unassembled WGS sequence"/>
</dbReference>
<organism evidence="1 2">
    <name type="scientific">Comamonas sediminis</name>
    <dbReference type="NCBI Taxonomy" id="1783360"/>
    <lineage>
        <taxon>Bacteria</taxon>
        <taxon>Pseudomonadati</taxon>
        <taxon>Pseudomonadota</taxon>
        <taxon>Betaproteobacteria</taxon>
        <taxon>Burkholderiales</taxon>
        <taxon>Comamonadaceae</taxon>
        <taxon>Comamonas</taxon>
    </lineage>
</organism>
<name>A0ABV4B813_9BURK</name>
<gene>
    <name evidence="1" type="ORF">AB7A72_21935</name>
</gene>
<dbReference type="EMBL" id="JBGBDC010000011">
    <property type="protein sequence ID" value="MEY2253694.1"/>
    <property type="molecule type" value="Genomic_DNA"/>
</dbReference>
<reference evidence="1 2" key="1">
    <citation type="journal article" date="2016" name="Int. J. Syst. Evol. Microbiol.">
        <title>Description of Comamonas sediminis sp. nov., isolated from lagoon sediments.</title>
        <authorList>
            <person name="Subhash Y."/>
            <person name="Bang J.J."/>
            <person name="You T.H."/>
            <person name="Lee S.S."/>
        </authorList>
    </citation>
    <scope>NUCLEOTIDE SEQUENCE [LARGE SCALE GENOMIC DNA]</scope>
    <source>
        <strain evidence="1 2">JCM 31169</strain>
    </source>
</reference>
<keyword evidence="2" id="KW-1185">Reference proteome</keyword>
<evidence type="ECO:0000313" key="1">
    <source>
        <dbReference type="EMBL" id="MEY2253694.1"/>
    </source>
</evidence>
<sequence>MAQSSLARISAPTSCLGESALIQLHPDAHNALNMVVQALPLFRNLSWIQEASS</sequence>
<proteinExistence type="predicted"/>
<evidence type="ECO:0000313" key="2">
    <source>
        <dbReference type="Proteomes" id="UP001562178"/>
    </source>
</evidence>